<dbReference type="InterPro" id="IPR043426">
    <property type="entry name" value="MltB-like"/>
</dbReference>
<feature type="signal peptide" evidence="2">
    <location>
        <begin position="1"/>
        <end position="23"/>
    </location>
</feature>
<dbReference type="NCBIfam" id="TIGR02282">
    <property type="entry name" value="MltB"/>
    <property type="match status" value="1"/>
</dbReference>
<dbReference type="OrthoDB" id="9772911at2"/>
<dbReference type="Gene3D" id="1.10.530.10">
    <property type="match status" value="1"/>
</dbReference>
<dbReference type="InterPro" id="IPR011757">
    <property type="entry name" value="Lytic_transglycosylase_MltB"/>
</dbReference>
<proteinExistence type="predicted"/>
<dbReference type="InterPro" id="IPR023346">
    <property type="entry name" value="Lysozyme-like_dom_sf"/>
</dbReference>
<feature type="domain" description="Transglycosylase SLT" evidence="3">
    <location>
        <begin position="29"/>
        <end position="320"/>
    </location>
</feature>
<evidence type="ECO:0000256" key="1">
    <source>
        <dbReference type="PIRSR" id="PIRSR611757-1"/>
    </source>
</evidence>
<dbReference type="PANTHER" id="PTHR30163:SF9">
    <property type="entry name" value="MEMBRANE-BOUND LYTIC MUREIN TRANSGLYCOSYLASE B"/>
    <property type="match status" value="1"/>
</dbReference>
<dbReference type="PANTHER" id="PTHR30163">
    <property type="entry name" value="MEMBRANE-BOUND LYTIC MUREIN TRANSGLYCOSYLASE B"/>
    <property type="match status" value="1"/>
</dbReference>
<evidence type="ECO:0000313" key="5">
    <source>
        <dbReference type="Proteomes" id="UP000190896"/>
    </source>
</evidence>
<dbReference type="Gene3D" id="1.10.8.350">
    <property type="entry name" value="Bacterial muramidase"/>
    <property type="match status" value="1"/>
</dbReference>
<dbReference type="InterPro" id="IPR031304">
    <property type="entry name" value="SLT_2"/>
</dbReference>
<keyword evidence="2" id="KW-0732">Signal</keyword>
<comment type="caution">
    <text evidence="4">The sequence shown here is derived from an EMBL/GenBank/DDBJ whole genome shotgun (WGS) entry which is preliminary data.</text>
</comment>
<evidence type="ECO:0000256" key="2">
    <source>
        <dbReference type="SAM" id="SignalP"/>
    </source>
</evidence>
<evidence type="ECO:0000259" key="3">
    <source>
        <dbReference type="Pfam" id="PF13406"/>
    </source>
</evidence>
<dbReference type="SUPFAM" id="SSF53955">
    <property type="entry name" value="Lysozyme-like"/>
    <property type="match status" value="1"/>
</dbReference>
<name>A0A1T2KY86_9GAMM</name>
<reference evidence="4 5" key="1">
    <citation type="submission" date="2016-11" db="EMBL/GenBank/DDBJ databases">
        <title>Mixed transmission modes and dynamic genome evolution in an obligate animal-bacterial symbiosis.</title>
        <authorList>
            <person name="Russell S.L."/>
            <person name="Corbett-Detig R.B."/>
            <person name="Cavanaugh C.M."/>
        </authorList>
    </citation>
    <scope>NUCLEOTIDE SEQUENCE [LARGE SCALE GENOMIC DNA]</scope>
    <source>
        <strain evidence="4">Se-Cadez</strain>
    </source>
</reference>
<dbReference type="Proteomes" id="UP000190896">
    <property type="component" value="Unassembled WGS sequence"/>
</dbReference>
<organism evidence="4 5">
    <name type="scientific">Solemya velesiana gill symbiont</name>
    <dbReference type="NCBI Taxonomy" id="1918948"/>
    <lineage>
        <taxon>Bacteria</taxon>
        <taxon>Pseudomonadati</taxon>
        <taxon>Pseudomonadota</taxon>
        <taxon>Gammaproteobacteria</taxon>
        <taxon>sulfur-oxidizing symbionts</taxon>
    </lineage>
</organism>
<dbReference type="AlphaFoldDB" id="A0A1T2KY86"/>
<evidence type="ECO:0000313" key="4">
    <source>
        <dbReference type="EMBL" id="OOZ37793.1"/>
    </source>
</evidence>
<dbReference type="EMBL" id="MPRJ01000002">
    <property type="protein sequence ID" value="OOZ37793.1"/>
    <property type="molecule type" value="Genomic_DNA"/>
</dbReference>
<gene>
    <name evidence="4" type="ORF">BOW51_00565</name>
</gene>
<dbReference type="GO" id="GO:0009253">
    <property type="term" value="P:peptidoglycan catabolic process"/>
    <property type="evidence" value="ECO:0007669"/>
    <property type="project" value="TreeGrafter"/>
</dbReference>
<feature type="chain" id="PRO_5012707338" evidence="2">
    <location>
        <begin position="24"/>
        <end position="337"/>
    </location>
</feature>
<dbReference type="Pfam" id="PF13406">
    <property type="entry name" value="SLT_2"/>
    <property type="match status" value="1"/>
</dbReference>
<keyword evidence="5" id="KW-1185">Reference proteome</keyword>
<accession>A0A1T2KY86</accession>
<dbReference type="GO" id="GO:0008933">
    <property type="term" value="F:peptidoglycan lytic transglycosylase activity"/>
    <property type="evidence" value="ECO:0007669"/>
    <property type="project" value="TreeGrafter"/>
</dbReference>
<dbReference type="CDD" id="cd13399">
    <property type="entry name" value="Slt35-like"/>
    <property type="match status" value="1"/>
</dbReference>
<dbReference type="PROSITE" id="PS51257">
    <property type="entry name" value="PROKAR_LIPOPROTEIN"/>
    <property type="match status" value="1"/>
</dbReference>
<sequence>MRRTIALFSILLAGSCHWATANAAPPPDFQSQILAFAKETSKKHKFDPAELTALLKKARYRQSIIDAITRPAEAKPWHKYRPIFVTDSRAREGVRFCRENQALLEQAEARYGVPAETIVAIIGVETRYGRHAGKYPVIDALATLSFGYPRRSAFFKRQLEEFLLLAREEEVDALSLKGSYAGAMGKPQFIPSSYRAYAVDFDNDGKRDIWSNNADAIGSVAAYFKRHGWTKDAPVTVKAEGAGKDHSKYVKAGMKPSIRLSELSAAGITVPAELKQDSLSSLVRLRVKNGNEYWLGLPNFYVITRYNHSNLYAMAVYQLSRKIVELRKAGEQHVDNS</sequence>
<feature type="active site" evidence="1">
    <location>
        <position position="125"/>
    </location>
</feature>
<dbReference type="RefSeq" id="WP_078485590.1">
    <property type="nucleotide sequence ID" value="NZ_MPRJ01000002.1"/>
</dbReference>
<dbReference type="FunFam" id="1.10.8.350:FF:000001">
    <property type="entry name" value="Lytic murein transglycosylase B"/>
    <property type="match status" value="1"/>
</dbReference>
<protein>
    <submittedName>
        <fullName evidence="4">Lytic murein transglycosylase B</fullName>
    </submittedName>
</protein>